<keyword evidence="1" id="KW-0343">GTPase activation</keyword>
<feature type="region of interest" description="Disordered" evidence="4">
    <location>
        <begin position="511"/>
        <end position="531"/>
    </location>
</feature>
<feature type="compositionally biased region" description="Polar residues" evidence="4">
    <location>
        <begin position="808"/>
        <end position="818"/>
    </location>
</feature>
<feature type="compositionally biased region" description="Basic and acidic residues" evidence="4">
    <location>
        <begin position="1"/>
        <end position="18"/>
    </location>
</feature>
<dbReference type="EMBL" id="JAPEUY010000007">
    <property type="protein sequence ID" value="KAJ4371138.1"/>
    <property type="molecule type" value="Genomic_DNA"/>
</dbReference>
<dbReference type="Gene3D" id="1.10.10.750">
    <property type="entry name" value="Ypt/Rab-GAP domain of gyp1p, domain 1"/>
    <property type="match status" value="1"/>
</dbReference>
<name>A0A9W8YBC8_9PLEO</name>
<gene>
    <name evidence="6" type="ORF">N0V83_004354</name>
</gene>
<dbReference type="SUPFAM" id="SSF47923">
    <property type="entry name" value="Ypt/Rab-GAP domain of gyp1p"/>
    <property type="match status" value="2"/>
</dbReference>
<feature type="region of interest" description="Disordered" evidence="4">
    <location>
        <begin position="1"/>
        <end position="155"/>
    </location>
</feature>
<evidence type="ECO:0000313" key="7">
    <source>
        <dbReference type="Proteomes" id="UP001140560"/>
    </source>
</evidence>
<proteinExistence type="predicted"/>
<dbReference type="InterPro" id="IPR050302">
    <property type="entry name" value="Rab_GAP_TBC_domain"/>
</dbReference>
<dbReference type="FunFam" id="1.10.10.750:FF:000003">
    <property type="entry name" value="GTPase activating protein (Evi5)"/>
    <property type="match status" value="1"/>
</dbReference>
<dbReference type="FunFam" id="1.10.472.80:FF:000027">
    <property type="entry name" value="GTPase activating protein (Evi5)"/>
    <property type="match status" value="1"/>
</dbReference>
<keyword evidence="7" id="KW-1185">Reference proteome</keyword>
<feature type="compositionally biased region" description="Polar residues" evidence="4">
    <location>
        <begin position="511"/>
        <end position="521"/>
    </location>
</feature>
<dbReference type="GO" id="GO:0031267">
    <property type="term" value="F:small GTPase binding"/>
    <property type="evidence" value="ECO:0007669"/>
    <property type="project" value="TreeGrafter"/>
</dbReference>
<feature type="coiled-coil region" evidence="3">
    <location>
        <begin position="599"/>
        <end position="629"/>
    </location>
</feature>
<feature type="compositionally biased region" description="Polar residues" evidence="4">
    <location>
        <begin position="788"/>
        <end position="797"/>
    </location>
</feature>
<protein>
    <recommendedName>
        <fullName evidence="5">Rab-GAP TBC domain-containing protein</fullName>
    </recommendedName>
</protein>
<evidence type="ECO:0000256" key="3">
    <source>
        <dbReference type="SAM" id="Coils"/>
    </source>
</evidence>
<dbReference type="SMART" id="SM00164">
    <property type="entry name" value="TBC"/>
    <property type="match status" value="1"/>
</dbReference>
<dbReference type="AlphaFoldDB" id="A0A9W8YBC8"/>
<feature type="domain" description="Rab-GAP TBC" evidence="5">
    <location>
        <begin position="250"/>
        <end position="407"/>
    </location>
</feature>
<evidence type="ECO:0000256" key="2">
    <source>
        <dbReference type="ARBA" id="ARBA00023054"/>
    </source>
</evidence>
<keyword evidence="2 3" id="KW-0175">Coiled coil</keyword>
<dbReference type="Proteomes" id="UP001140560">
    <property type="component" value="Unassembled WGS sequence"/>
</dbReference>
<feature type="region of interest" description="Disordered" evidence="4">
    <location>
        <begin position="984"/>
        <end position="1020"/>
    </location>
</feature>
<evidence type="ECO:0000313" key="6">
    <source>
        <dbReference type="EMBL" id="KAJ4371138.1"/>
    </source>
</evidence>
<dbReference type="InterPro" id="IPR000195">
    <property type="entry name" value="Rab-GAP-TBC_dom"/>
</dbReference>
<feature type="compositionally biased region" description="Polar residues" evidence="4">
    <location>
        <begin position="92"/>
        <end position="110"/>
    </location>
</feature>
<dbReference type="PROSITE" id="PS50086">
    <property type="entry name" value="TBC_RABGAP"/>
    <property type="match status" value="1"/>
</dbReference>
<sequence>MVDEKTNMEVEQETRGRSTEGVISRSPRTHVDSSPLPTDSMVTVPLSETDGASTEDEESARESILRPEIMVDEQRMSSRPDSSEIHEAFGRRSSQASVESPTADSPTVSVHDTDAPESPVSPKLSRRGSHGSGKSEQVDWAELEKKEEQEPEGEEEAMALLLARLEQENNALLSDSKAGMKVARVRSQSRPPSFNQLKRLVKDDTSTMRFSQLPSPPPMTELEFWAALVRDYPQTVQRLPTLCLNKIRGGIPAPLRGVVWQSASGARDKLIEDQFDTLCGESSPYENIINKDLGRSFPGVDMFKDPEGEGQKMLGRVLKCFSLYDHKIGLMEDYDLRSCFLPDLSGLHLRIFQFQKLLHQHMPQLAVYLDILGVESAYLSQWFLSFFAVTCPLPMLFRIYDVLFAEGASETIMRVALALMKRNEQKLLSLTEFEDVMQLLLGRQLWDPYGRNAASADDLVNDFVGFTNDVTREKLQGLEQQYKEAQEKESSKQQVQKSASSFLGRLWGPSNSTTKSVSLSPGLSAPSRPVSFLRRSASKQSLASTLNSTAESDASAATQSTALTDISRGSSADVMSLKSGHGSVAMGHSAKDRDLHYQIEQLLMSVSQLQRQNSELEAALQKQREDRKEDHRVVRTVVDKMRKKTSTLAAPSSTRESRRRTTITAATTAVPSASDRATAAVPLPEESLEVIDDLEKRFPSTQTHHRTSSMFETKEILREGLARSKEQLHSETLRAQSLARDLNDRDAELQIARDALKDTRHRLQDSYHQNQRQEKVIQELRQSARKTSAAVSWTGADSSGGGGMDTPPSLSRSTTADSVSGGLRELRLGRTPSQKSSSHTYQSPSSFSSAGGGGGSGSGGSGMFTKRSSSLATQSVLATENHSPVDNEALLLELVNAKTAEAVARQELEELRARFEGLRRVVSSGAGGQQQSGNVSASGSPAVTPSAVPREAANGVRLLEAGGAGVGGRGVLVVLLLQVFREKSSRVTHRKRGGGEGKKGEERKEKGSQQASSTTGLVAE</sequence>
<feature type="compositionally biased region" description="Low complexity" evidence="4">
    <location>
        <begin position="931"/>
        <end position="940"/>
    </location>
</feature>
<feature type="region of interest" description="Disordered" evidence="4">
    <location>
        <begin position="924"/>
        <end position="947"/>
    </location>
</feature>
<feature type="region of interest" description="Disordered" evidence="4">
    <location>
        <begin position="788"/>
        <end position="867"/>
    </location>
</feature>
<evidence type="ECO:0000256" key="1">
    <source>
        <dbReference type="ARBA" id="ARBA00022468"/>
    </source>
</evidence>
<feature type="compositionally biased region" description="Basic and acidic residues" evidence="4">
    <location>
        <begin position="993"/>
        <end position="1007"/>
    </location>
</feature>
<feature type="compositionally biased region" description="Basic and acidic residues" evidence="4">
    <location>
        <begin position="72"/>
        <end position="90"/>
    </location>
</feature>
<feature type="compositionally biased region" description="Gly residues" evidence="4">
    <location>
        <begin position="850"/>
        <end position="862"/>
    </location>
</feature>
<dbReference type="OrthoDB" id="159449at2759"/>
<dbReference type="Pfam" id="PF23436">
    <property type="entry name" value="RabGap-TBC_2"/>
    <property type="match status" value="1"/>
</dbReference>
<dbReference type="Gene3D" id="1.10.8.270">
    <property type="entry name" value="putative rabgap domain of human tbc1 domain family member 14 like domains"/>
    <property type="match status" value="1"/>
</dbReference>
<dbReference type="Gene3D" id="1.10.472.80">
    <property type="entry name" value="Ypt/Rab-GAP domain of gyp1p, domain 3"/>
    <property type="match status" value="1"/>
</dbReference>
<dbReference type="InterPro" id="IPR035969">
    <property type="entry name" value="Rab-GAP_TBC_sf"/>
</dbReference>
<dbReference type="PANTHER" id="PTHR47219">
    <property type="entry name" value="RAB GTPASE-ACTIVATING PROTEIN 1-LIKE"/>
    <property type="match status" value="1"/>
</dbReference>
<feature type="compositionally biased region" description="Polar residues" evidence="4">
    <location>
        <begin position="1008"/>
        <end position="1020"/>
    </location>
</feature>
<feature type="coiled-coil region" evidence="3">
    <location>
        <begin position="468"/>
        <end position="498"/>
    </location>
</feature>
<comment type="caution">
    <text evidence="6">The sequence shown here is derived from an EMBL/GenBank/DDBJ whole genome shotgun (WGS) entry which is preliminary data.</text>
</comment>
<reference evidence="6" key="1">
    <citation type="submission" date="2022-10" db="EMBL/GenBank/DDBJ databases">
        <title>Tapping the CABI collections for fungal endophytes: first genome assemblies for Collariella, Neodidymelliopsis, Ascochyta clinopodiicola, Didymella pomorum, Didymosphaeria variabile, Neocosmospora piperis and Neocucurbitaria cava.</title>
        <authorList>
            <person name="Hill R."/>
        </authorList>
    </citation>
    <scope>NUCLEOTIDE SEQUENCE</scope>
    <source>
        <strain evidence="6">IMI 356814</strain>
    </source>
</reference>
<accession>A0A9W8YBC8</accession>
<evidence type="ECO:0000256" key="4">
    <source>
        <dbReference type="SAM" id="MobiDB-lite"/>
    </source>
</evidence>
<organism evidence="6 7">
    <name type="scientific">Neocucurbitaria cava</name>
    <dbReference type="NCBI Taxonomy" id="798079"/>
    <lineage>
        <taxon>Eukaryota</taxon>
        <taxon>Fungi</taxon>
        <taxon>Dikarya</taxon>
        <taxon>Ascomycota</taxon>
        <taxon>Pezizomycotina</taxon>
        <taxon>Dothideomycetes</taxon>
        <taxon>Pleosporomycetidae</taxon>
        <taxon>Pleosporales</taxon>
        <taxon>Pleosporineae</taxon>
        <taxon>Cucurbitariaceae</taxon>
        <taxon>Neocucurbitaria</taxon>
    </lineage>
</organism>
<feature type="coiled-coil region" evidence="3">
    <location>
        <begin position="894"/>
        <end position="921"/>
    </location>
</feature>
<feature type="compositionally biased region" description="Polar residues" evidence="4">
    <location>
        <begin position="831"/>
        <end position="842"/>
    </location>
</feature>
<evidence type="ECO:0000259" key="5">
    <source>
        <dbReference type="PROSITE" id="PS50086"/>
    </source>
</evidence>
<dbReference type="GO" id="GO:0005096">
    <property type="term" value="F:GTPase activator activity"/>
    <property type="evidence" value="ECO:0007669"/>
    <property type="project" value="UniProtKB-KW"/>
</dbReference>
<dbReference type="PANTHER" id="PTHR47219:SF9">
    <property type="entry name" value="GTPASE ACTIVATING PROTEIN AND CENTROSOME-ASSOCIATED, ISOFORM B"/>
    <property type="match status" value="1"/>
</dbReference>